<name>A0A840P113_9ACTN</name>
<evidence type="ECO:0000256" key="5">
    <source>
        <dbReference type="ARBA" id="ARBA00023136"/>
    </source>
</evidence>
<comment type="similarity">
    <text evidence="7 10">Belongs to the fluoride channel Fluc/FEX (TC 1.A.43) family.</text>
</comment>
<dbReference type="Pfam" id="PF02537">
    <property type="entry name" value="CRCB"/>
    <property type="match status" value="1"/>
</dbReference>
<comment type="function">
    <text evidence="9 10">Fluoride-specific ion channel. Important for reducing fluoride concentration in the cell, thus reducing its toxicity.</text>
</comment>
<proteinExistence type="inferred from homology"/>
<keyword evidence="6 10" id="KW-0407">Ion channel</keyword>
<dbReference type="PANTHER" id="PTHR28259">
    <property type="entry name" value="FLUORIDE EXPORT PROTEIN 1-RELATED"/>
    <property type="match status" value="1"/>
</dbReference>
<keyword evidence="10" id="KW-0479">Metal-binding</keyword>
<comment type="activity regulation">
    <text evidence="10">Na(+) is not transported, but it plays an essential structural role and its presence is essential for fluoride channel function.</text>
</comment>
<accession>A0A840P113</accession>
<evidence type="ECO:0000313" key="12">
    <source>
        <dbReference type="Proteomes" id="UP000578449"/>
    </source>
</evidence>
<feature type="binding site" evidence="10">
    <location>
        <position position="85"/>
    </location>
    <ligand>
        <name>Na(+)</name>
        <dbReference type="ChEBI" id="CHEBI:29101"/>
        <note>structural</note>
    </ligand>
</feature>
<protein>
    <recommendedName>
        <fullName evidence="10">Fluoride-specific ion channel FluC</fullName>
    </recommendedName>
</protein>
<keyword evidence="10" id="KW-0813">Transport</keyword>
<dbReference type="GO" id="GO:0140114">
    <property type="term" value="P:cellular detoxification of fluoride"/>
    <property type="evidence" value="ECO:0007669"/>
    <property type="project" value="UniProtKB-UniRule"/>
</dbReference>
<evidence type="ECO:0000256" key="6">
    <source>
        <dbReference type="ARBA" id="ARBA00023303"/>
    </source>
</evidence>
<feature type="transmembrane region" description="Helical" evidence="10">
    <location>
        <begin position="45"/>
        <end position="65"/>
    </location>
</feature>
<evidence type="ECO:0000256" key="1">
    <source>
        <dbReference type="ARBA" id="ARBA00004651"/>
    </source>
</evidence>
<dbReference type="HAMAP" id="MF_00454">
    <property type="entry name" value="FluC"/>
    <property type="match status" value="1"/>
</dbReference>
<keyword evidence="2 10" id="KW-1003">Cell membrane</keyword>
<evidence type="ECO:0000313" key="11">
    <source>
        <dbReference type="EMBL" id="MBB5132156.1"/>
    </source>
</evidence>
<comment type="caution">
    <text evidence="11">The sequence shown here is derived from an EMBL/GenBank/DDBJ whole genome shotgun (WGS) entry which is preliminary data.</text>
</comment>
<evidence type="ECO:0000256" key="4">
    <source>
        <dbReference type="ARBA" id="ARBA00022989"/>
    </source>
</evidence>
<evidence type="ECO:0000256" key="8">
    <source>
        <dbReference type="ARBA" id="ARBA00035585"/>
    </source>
</evidence>
<comment type="catalytic activity">
    <reaction evidence="8">
        <text>fluoride(in) = fluoride(out)</text>
        <dbReference type="Rhea" id="RHEA:76159"/>
        <dbReference type="ChEBI" id="CHEBI:17051"/>
    </reaction>
    <physiologicalReaction direction="left-to-right" evidence="8">
        <dbReference type="Rhea" id="RHEA:76160"/>
    </physiologicalReaction>
</comment>
<reference evidence="11 12" key="1">
    <citation type="submission" date="2020-08" db="EMBL/GenBank/DDBJ databases">
        <title>Genomic Encyclopedia of Type Strains, Phase IV (KMG-IV): sequencing the most valuable type-strain genomes for metagenomic binning, comparative biology and taxonomic classification.</title>
        <authorList>
            <person name="Goeker M."/>
        </authorList>
    </citation>
    <scope>NUCLEOTIDE SEQUENCE [LARGE SCALE GENOMIC DNA]</scope>
    <source>
        <strain evidence="11 12">DSM 45615</strain>
    </source>
</reference>
<feature type="transmembrane region" description="Helical" evidence="10">
    <location>
        <begin position="77"/>
        <end position="95"/>
    </location>
</feature>
<keyword evidence="4 10" id="KW-1133">Transmembrane helix</keyword>
<dbReference type="GO" id="GO:0062054">
    <property type="term" value="F:fluoride channel activity"/>
    <property type="evidence" value="ECO:0007669"/>
    <property type="project" value="UniProtKB-UniRule"/>
</dbReference>
<keyword evidence="10" id="KW-0406">Ion transport</keyword>
<evidence type="ECO:0000256" key="10">
    <source>
        <dbReference type="HAMAP-Rule" id="MF_00454"/>
    </source>
</evidence>
<evidence type="ECO:0000256" key="3">
    <source>
        <dbReference type="ARBA" id="ARBA00022692"/>
    </source>
</evidence>
<organism evidence="11 12">
    <name type="scientific">Thermocatellispora tengchongensis</name>
    <dbReference type="NCBI Taxonomy" id="1073253"/>
    <lineage>
        <taxon>Bacteria</taxon>
        <taxon>Bacillati</taxon>
        <taxon>Actinomycetota</taxon>
        <taxon>Actinomycetes</taxon>
        <taxon>Streptosporangiales</taxon>
        <taxon>Streptosporangiaceae</taxon>
        <taxon>Thermocatellispora</taxon>
    </lineage>
</organism>
<gene>
    <name evidence="10" type="primary">fluC</name>
    <name evidence="10" type="synonym">crcB</name>
    <name evidence="11" type="ORF">HNP84_001869</name>
</gene>
<dbReference type="Proteomes" id="UP000578449">
    <property type="component" value="Unassembled WGS sequence"/>
</dbReference>
<dbReference type="GO" id="GO:0005886">
    <property type="term" value="C:plasma membrane"/>
    <property type="evidence" value="ECO:0007669"/>
    <property type="project" value="UniProtKB-SubCell"/>
</dbReference>
<sequence>MPAAPAPRSQPSSQAVLAAVAAGGAIGAVARHGLAAVLPHGHFAWSTLAVNLTGCLLIGVLMVLITEVRPAHPLVRPFLGVGVLGGFTTFSTYIADIRQALDAGAGAAALAYLVLTVTGAVAAVWAGASLTRLAAAAVPRRAAEPAGEEGAA</sequence>
<dbReference type="InterPro" id="IPR003691">
    <property type="entry name" value="FluC"/>
</dbReference>
<dbReference type="AlphaFoldDB" id="A0A840P113"/>
<feature type="binding site" evidence="10">
    <location>
        <position position="88"/>
    </location>
    <ligand>
        <name>Na(+)</name>
        <dbReference type="ChEBI" id="CHEBI:29101"/>
        <note>structural</note>
    </ligand>
</feature>
<keyword evidence="10" id="KW-0915">Sodium</keyword>
<evidence type="ECO:0000256" key="9">
    <source>
        <dbReference type="ARBA" id="ARBA00049940"/>
    </source>
</evidence>
<dbReference type="EMBL" id="JACHGN010000003">
    <property type="protein sequence ID" value="MBB5132156.1"/>
    <property type="molecule type" value="Genomic_DNA"/>
</dbReference>
<evidence type="ECO:0000256" key="2">
    <source>
        <dbReference type="ARBA" id="ARBA00022475"/>
    </source>
</evidence>
<feature type="transmembrane region" description="Helical" evidence="10">
    <location>
        <begin position="107"/>
        <end position="131"/>
    </location>
</feature>
<dbReference type="RefSeq" id="WP_185048931.1">
    <property type="nucleotide sequence ID" value="NZ_BAABIX010000055.1"/>
</dbReference>
<dbReference type="GO" id="GO:0046872">
    <property type="term" value="F:metal ion binding"/>
    <property type="evidence" value="ECO:0007669"/>
    <property type="project" value="UniProtKB-KW"/>
</dbReference>
<keyword evidence="3 10" id="KW-0812">Transmembrane</keyword>
<dbReference type="PANTHER" id="PTHR28259:SF1">
    <property type="entry name" value="FLUORIDE EXPORT PROTEIN 1-RELATED"/>
    <property type="match status" value="1"/>
</dbReference>
<keyword evidence="5 10" id="KW-0472">Membrane</keyword>
<keyword evidence="12" id="KW-1185">Reference proteome</keyword>
<evidence type="ECO:0000256" key="7">
    <source>
        <dbReference type="ARBA" id="ARBA00035120"/>
    </source>
</evidence>
<comment type="subcellular location">
    <subcellularLocation>
        <location evidence="1 10">Cell membrane</location>
        <topology evidence="1 10">Multi-pass membrane protein</topology>
    </subcellularLocation>
</comment>